<sequence>MSQIVSIDALETTSAVSIVFDGLTLETWNDDSLWNKTRLSIVQHLNKFCKHDIHCDAEYGIDNIHLLDANQHALSSIRLLITVDKPVLNQTNENSSYNYTELLTGFFFIFYFELFIQLLNFPGALYQAKIDIERLHDNQLLKRIIYSTTRSHQNSILNRTSRLLSVLLGIIIVAIVFALTIFSFQKIRQHHYSKIFQGTHTRQQAQDDDCQSTSVLHS</sequence>
<name>A0A815NPQ0_ADIRI</name>
<keyword evidence="1" id="KW-0472">Membrane</keyword>
<evidence type="ECO:0000256" key="1">
    <source>
        <dbReference type="SAM" id="Phobius"/>
    </source>
</evidence>
<feature type="transmembrane region" description="Helical" evidence="1">
    <location>
        <begin position="102"/>
        <end position="119"/>
    </location>
</feature>
<dbReference type="EMBL" id="CAJNOJ010000405">
    <property type="protein sequence ID" value="CAF1436215.1"/>
    <property type="molecule type" value="Genomic_DNA"/>
</dbReference>
<keyword evidence="1" id="KW-1133">Transmembrane helix</keyword>
<organism evidence="2 3">
    <name type="scientific">Adineta ricciae</name>
    <name type="common">Rotifer</name>
    <dbReference type="NCBI Taxonomy" id="249248"/>
    <lineage>
        <taxon>Eukaryota</taxon>
        <taxon>Metazoa</taxon>
        <taxon>Spiralia</taxon>
        <taxon>Gnathifera</taxon>
        <taxon>Rotifera</taxon>
        <taxon>Eurotatoria</taxon>
        <taxon>Bdelloidea</taxon>
        <taxon>Adinetida</taxon>
        <taxon>Adinetidae</taxon>
        <taxon>Adineta</taxon>
    </lineage>
</organism>
<keyword evidence="1" id="KW-0812">Transmembrane</keyword>
<proteinExistence type="predicted"/>
<dbReference type="Proteomes" id="UP000663852">
    <property type="component" value="Unassembled WGS sequence"/>
</dbReference>
<dbReference type="OrthoDB" id="10008253at2759"/>
<protein>
    <submittedName>
        <fullName evidence="2">Uncharacterized protein</fullName>
    </submittedName>
</protein>
<comment type="caution">
    <text evidence="2">The sequence shown here is derived from an EMBL/GenBank/DDBJ whole genome shotgun (WGS) entry which is preliminary data.</text>
</comment>
<feature type="transmembrane region" description="Helical" evidence="1">
    <location>
        <begin position="163"/>
        <end position="184"/>
    </location>
</feature>
<evidence type="ECO:0000313" key="3">
    <source>
        <dbReference type="Proteomes" id="UP000663852"/>
    </source>
</evidence>
<accession>A0A815NPQ0</accession>
<reference evidence="2" key="1">
    <citation type="submission" date="2021-02" db="EMBL/GenBank/DDBJ databases">
        <authorList>
            <person name="Nowell W R."/>
        </authorList>
    </citation>
    <scope>NUCLEOTIDE SEQUENCE</scope>
</reference>
<evidence type="ECO:0000313" key="2">
    <source>
        <dbReference type="EMBL" id="CAF1436215.1"/>
    </source>
</evidence>
<dbReference type="AlphaFoldDB" id="A0A815NPQ0"/>
<gene>
    <name evidence="2" type="ORF">EDS130_LOCUS38545</name>
</gene>